<keyword evidence="5" id="KW-0475">Mercuric resistance</keyword>
<evidence type="ECO:0000256" key="15">
    <source>
        <dbReference type="SAM" id="Phobius"/>
    </source>
</evidence>
<evidence type="ECO:0000256" key="5">
    <source>
        <dbReference type="ARBA" id="ARBA00022466"/>
    </source>
</evidence>
<feature type="transmembrane region" description="Helical" evidence="15">
    <location>
        <begin position="67"/>
        <end position="87"/>
    </location>
</feature>
<evidence type="ECO:0000256" key="14">
    <source>
        <dbReference type="ARBA" id="ARBA00045720"/>
    </source>
</evidence>
<dbReference type="InterPro" id="IPR003457">
    <property type="entry name" value="Transprt_MerT"/>
</dbReference>
<dbReference type="GO" id="GO:0046872">
    <property type="term" value="F:metal ion binding"/>
    <property type="evidence" value="ECO:0007669"/>
    <property type="project" value="UniProtKB-KW"/>
</dbReference>
<dbReference type="Pfam" id="PF02411">
    <property type="entry name" value="MerT"/>
    <property type="match status" value="1"/>
</dbReference>
<feature type="transmembrane region" description="Helical" evidence="15">
    <location>
        <begin position="114"/>
        <end position="137"/>
    </location>
</feature>
<gene>
    <name evidence="16" type="ORF">FQ775_04930</name>
</gene>
<comment type="function">
    <text evidence="14">Involved in mercury resistance. Probably transfers a mercuric ion from the periplasmic Hg(2+)-binding protein MerP to the cytoplasmic mercuric reductase MerA.</text>
</comment>
<dbReference type="Proteomes" id="UP000321389">
    <property type="component" value="Chromosome"/>
</dbReference>
<evidence type="ECO:0000256" key="11">
    <source>
        <dbReference type="ARBA" id="ARBA00022989"/>
    </source>
</evidence>
<organism evidence="16 17">
    <name type="scientific">Nitratireductor mangrovi</name>
    <dbReference type="NCBI Taxonomy" id="2599600"/>
    <lineage>
        <taxon>Bacteria</taxon>
        <taxon>Pseudomonadati</taxon>
        <taxon>Pseudomonadota</taxon>
        <taxon>Alphaproteobacteria</taxon>
        <taxon>Hyphomicrobiales</taxon>
        <taxon>Phyllobacteriaceae</taxon>
        <taxon>Nitratireductor</taxon>
    </lineage>
</organism>
<dbReference type="EMBL" id="CP042301">
    <property type="protein sequence ID" value="QDY99769.1"/>
    <property type="molecule type" value="Genomic_DNA"/>
</dbReference>
<evidence type="ECO:0000256" key="2">
    <source>
        <dbReference type="ARBA" id="ARBA00008224"/>
    </source>
</evidence>
<dbReference type="Gene3D" id="1.10.287.910">
    <property type="entry name" value="bacterial mercury transporter, merf"/>
    <property type="match status" value="1"/>
</dbReference>
<evidence type="ECO:0000256" key="1">
    <source>
        <dbReference type="ARBA" id="ARBA00004429"/>
    </source>
</evidence>
<evidence type="ECO:0000313" key="17">
    <source>
        <dbReference type="Proteomes" id="UP000321389"/>
    </source>
</evidence>
<dbReference type="GO" id="GO:0015097">
    <property type="term" value="F:mercury ion transmembrane transporter activity"/>
    <property type="evidence" value="ECO:0007669"/>
    <property type="project" value="InterPro"/>
</dbReference>
<evidence type="ECO:0000256" key="4">
    <source>
        <dbReference type="ARBA" id="ARBA00022448"/>
    </source>
</evidence>
<evidence type="ECO:0000256" key="9">
    <source>
        <dbReference type="ARBA" id="ARBA00022723"/>
    </source>
</evidence>
<evidence type="ECO:0000256" key="10">
    <source>
        <dbReference type="ARBA" id="ARBA00022914"/>
    </source>
</evidence>
<comment type="similarity">
    <text evidence="2">Belongs to the MerT family.</text>
</comment>
<keyword evidence="10" id="KW-0476">Mercury</keyword>
<evidence type="ECO:0000256" key="6">
    <source>
        <dbReference type="ARBA" id="ARBA00022475"/>
    </source>
</evidence>
<dbReference type="KEGG" id="niy:FQ775_04930"/>
<evidence type="ECO:0000256" key="12">
    <source>
        <dbReference type="ARBA" id="ARBA00023136"/>
    </source>
</evidence>
<accession>A0A5B8KW74</accession>
<feature type="transmembrane region" description="Helical" evidence="15">
    <location>
        <begin position="28"/>
        <end position="61"/>
    </location>
</feature>
<keyword evidence="8 15" id="KW-0812">Transmembrane</keyword>
<dbReference type="GO" id="GO:0005886">
    <property type="term" value="C:plasma membrane"/>
    <property type="evidence" value="ECO:0007669"/>
    <property type="project" value="UniProtKB-SubCell"/>
</dbReference>
<keyword evidence="9" id="KW-0479">Metal-binding</keyword>
<dbReference type="AlphaFoldDB" id="A0A5B8KW74"/>
<protein>
    <recommendedName>
        <fullName evidence="3">Mercuric transport protein MerT</fullName>
    </recommendedName>
    <alternativeName>
        <fullName evidence="13">Mercury ion transport protein</fullName>
    </alternativeName>
</protein>
<dbReference type="OrthoDB" id="9813737at2"/>
<evidence type="ECO:0000256" key="13">
    <source>
        <dbReference type="ARBA" id="ARBA00030934"/>
    </source>
</evidence>
<evidence type="ECO:0000313" key="16">
    <source>
        <dbReference type="EMBL" id="QDY99769.1"/>
    </source>
</evidence>
<sequence>MYRCFMSSNHVHRDIPQTAATETPPGPFLAVIGALSGGMAATACCIVPLVLFGLGIGGAWIGTLTALAPYQPLFLGVAALSIGYGYWRMRRDRASACATDGACARPLSRTFMSIALGAALVLVAAAIGFDIVAPALLGL</sequence>
<keyword evidence="17" id="KW-1185">Reference proteome</keyword>
<keyword evidence="12 15" id="KW-0472">Membrane</keyword>
<comment type="subcellular location">
    <subcellularLocation>
        <location evidence="1">Cell inner membrane</location>
        <topology evidence="1">Multi-pass membrane protein</topology>
    </subcellularLocation>
</comment>
<reference evidence="16" key="1">
    <citation type="submission" date="2020-04" db="EMBL/GenBank/DDBJ databases">
        <title>Nitratireductor sp. nov. isolated from mangrove soil.</title>
        <authorList>
            <person name="Ye Y."/>
        </authorList>
    </citation>
    <scope>NUCLEOTIDE SEQUENCE</scope>
    <source>
        <strain evidence="16">SY7</strain>
    </source>
</reference>
<keyword evidence="6" id="KW-1003">Cell membrane</keyword>
<evidence type="ECO:0000256" key="3">
    <source>
        <dbReference type="ARBA" id="ARBA00017053"/>
    </source>
</evidence>
<evidence type="ECO:0000256" key="8">
    <source>
        <dbReference type="ARBA" id="ARBA00022692"/>
    </source>
</evidence>
<keyword evidence="11 15" id="KW-1133">Transmembrane helix</keyword>
<keyword evidence="4" id="KW-0813">Transport</keyword>
<evidence type="ECO:0000256" key="7">
    <source>
        <dbReference type="ARBA" id="ARBA00022519"/>
    </source>
</evidence>
<proteinExistence type="inferred from homology"/>
<keyword evidence="7" id="KW-0997">Cell inner membrane</keyword>
<name>A0A5B8KW74_9HYPH</name>